<gene>
    <name evidence="2" type="ORF">EV420DRAFT_1485835</name>
</gene>
<dbReference type="RefSeq" id="XP_060323737.1">
    <property type="nucleotide sequence ID" value="XM_060470294.1"/>
</dbReference>
<dbReference type="GeneID" id="85353842"/>
<dbReference type="Proteomes" id="UP001175211">
    <property type="component" value="Unassembled WGS sequence"/>
</dbReference>
<feature type="region of interest" description="Disordered" evidence="1">
    <location>
        <begin position="539"/>
        <end position="566"/>
    </location>
</feature>
<evidence type="ECO:0000256" key="1">
    <source>
        <dbReference type="SAM" id="MobiDB-lite"/>
    </source>
</evidence>
<organism evidence="2 3">
    <name type="scientific">Armillaria tabescens</name>
    <name type="common">Ringless honey mushroom</name>
    <name type="synonym">Agaricus tabescens</name>
    <dbReference type="NCBI Taxonomy" id="1929756"/>
    <lineage>
        <taxon>Eukaryota</taxon>
        <taxon>Fungi</taxon>
        <taxon>Dikarya</taxon>
        <taxon>Basidiomycota</taxon>
        <taxon>Agaricomycotina</taxon>
        <taxon>Agaricomycetes</taxon>
        <taxon>Agaricomycetidae</taxon>
        <taxon>Agaricales</taxon>
        <taxon>Marasmiineae</taxon>
        <taxon>Physalacriaceae</taxon>
        <taxon>Desarmillaria</taxon>
    </lineage>
</organism>
<evidence type="ECO:0000313" key="3">
    <source>
        <dbReference type="Proteomes" id="UP001175211"/>
    </source>
</evidence>
<accession>A0AA39MNJ5</accession>
<feature type="region of interest" description="Disordered" evidence="1">
    <location>
        <begin position="38"/>
        <end position="114"/>
    </location>
</feature>
<reference evidence="2" key="1">
    <citation type="submission" date="2023-06" db="EMBL/GenBank/DDBJ databases">
        <authorList>
            <consortium name="Lawrence Berkeley National Laboratory"/>
            <person name="Ahrendt S."/>
            <person name="Sahu N."/>
            <person name="Indic B."/>
            <person name="Wong-Bajracharya J."/>
            <person name="Merenyi Z."/>
            <person name="Ke H.-M."/>
            <person name="Monk M."/>
            <person name="Kocsube S."/>
            <person name="Drula E."/>
            <person name="Lipzen A."/>
            <person name="Balint B."/>
            <person name="Henrissat B."/>
            <person name="Andreopoulos B."/>
            <person name="Martin F.M."/>
            <person name="Harder C.B."/>
            <person name="Rigling D."/>
            <person name="Ford K.L."/>
            <person name="Foster G.D."/>
            <person name="Pangilinan J."/>
            <person name="Papanicolaou A."/>
            <person name="Barry K."/>
            <person name="LaButti K."/>
            <person name="Viragh M."/>
            <person name="Koriabine M."/>
            <person name="Yan M."/>
            <person name="Riley R."/>
            <person name="Champramary S."/>
            <person name="Plett K.L."/>
            <person name="Tsai I.J."/>
            <person name="Slot J."/>
            <person name="Sipos G."/>
            <person name="Plett J."/>
            <person name="Nagy L.G."/>
            <person name="Grigoriev I.V."/>
        </authorList>
    </citation>
    <scope>NUCLEOTIDE SEQUENCE</scope>
    <source>
        <strain evidence="2">CCBAS 213</strain>
    </source>
</reference>
<comment type="caution">
    <text evidence="2">The sequence shown here is derived from an EMBL/GenBank/DDBJ whole genome shotgun (WGS) entry which is preliminary data.</text>
</comment>
<dbReference type="AlphaFoldDB" id="A0AA39MNJ5"/>
<feature type="compositionally biased region" description="Polar residues" evidence="1">
    <location>
        <begin position="74"/>
        <end position="85"/>
    </location>
</feature>
<name>A0AA39MNJ5_ARMTA</name>
<dbReference type="EMBL" id="JAUEPS010000074">
    <property type="protein sequence ID" value="KAK0440882.1"/>
    <property type="molecule type" value="Genomic_DNA"/>
</dbReference>
<evidence type="ECO:0000313" key="2">
    <source>
        <dbReference type="EMBL" id="KAK0440882.1"/>
    </source>
</evidence>
<keyword evidence="3" id="KW-1185">Reference proteome</keyword>
<protein>
    <submittedName>
        <fullName evidence="2">Uncharacterized protein</fullName>
    </submittedName>
</protein>
<proteinExistence type="predicted"/>
<feature type="compositionally biased region" description="Basic and acidic residues" evidence="1">
    <location>
        <begin position="52"/>
        <end position="73"/>
    </location>
</feature>
<sequence length="566" mass="64384">MTPALLKPIWMPQDVWDGLEDAARNLLGVTAIVNPELEGNSGHQIHNAMYDGPHKPDPFDPREQEADLSEERSSTTIPADPSTGNVPGRSSKPVSTRQVLVPSESEEKPYQKSFNHSLCPVSPRIRCIAKRQKIVVQIKSCNENKQPPHKLQRRCLRRRGNLWEQSNTIYIHRSLSLYRTCKNATVAVRNSLTIGPFSVNSNSAAKKSRRPPTTGDFHRMMDAVDGLLERQADMIDVMHEQNEVLTKLQEEPKIDLEKFRAVCSVKTGDKWPAPGRVHTNAETHEVYMTPVFEKNVLYEDNMTIFCKVAHLVKEDIKTKCPEDLKHSKVYYTHETLIDFAKDTFHGFKPIVQAQVNEAKAAKAAVNGKTSRWTQRHATACSQLLKATGEYEKEYGVNPTDLLANEYMSDYASGPEDDDELKTGWKLHMAKLAGFNIEALPEDVYAQLTFWEHIRPCWRSQEFTDILYRLKDKYNELRTEHERKMVCPIRVMNSGHNTVVPATKAPYNFGIDEAWWNEHQDDPEYTYLLSDWNRYEDPAGFGSNKLEEAQGDGDAPSGDTSGEENLV</sequence>